<evidence type="ECO:0000313" key="2">
    <source>
        <dbReference type="EMBL" id="GHP03884.1"/>
    </source>
</evidence>
<accession>A0A830H9W6</accession>
<keyword evidence="3" id="KW-1185">Reference proteome</keyword>
<dbReference type="AlphaFoldDB" id="A0A830H9W6"/>
<dbReference type="EMBL" id="BNJQ01000006">
    <property type="protein sequence ID" value="GHP03884.1"/>
    <property type="molecule type" value="Genomic_DNA"/>
</dbReference>
<gene>
    <name evidence="2" type="ORF">PPROV_000263800</name>
</gene>
<evidence type="ECO:0000256" key="1">
    <source>
        <dbReference type="SAM" id="MobiDB-lite"/>
    </source>
</evidence>
<name>A0A830H9W6_9CHLO</name>
<organism evidence="2 3">
    <name type="scientific">Pycnococcus provasolii</name>
    <dbReference type="NCBI Taxonomy" id="41880"/>
    <lineage>
        <taxon>Eukaryota</taxon>
        <taxon>Viridiplantae</taxon>
        <taxon>Chlorophyta</taxon>
        <taxon>Pseudoscourfieldiophyceae</taxon>
        <taxon>Pseudoscourfieldiales</taxon>
        <taxon>Pycnococcaceae</taxon>
        <taxon>Pycnococcus</taxon>
    </lineage>
</organism>
<evidence type="ECO:0000313" key="3">
    <source>
        <dbReference type="Proteomes" id="UP000660262"/>
    </source>
</evidence>
<dbReference type="Proteomes" id="UP000660262">
    <property type="component" value="Unassembled WGS sequence"/>
</dbReference>
<feature type="region of interest" description="Disordered" evidence="1">
    <location>
        <begin position="129"/>
        <end position="148"/>
    </location>
</feature>
<protein>
    <submittedName>
        <fullName evidence="2">Uncharacterized protein</fullName>
    </submittedName>
</protein>
<comment type="caution">
    <text evidence="2">The sequence shown here is derived from an EMBL/GenBank/DDBJ whole genome shotgun (WGS) entry which is preliminary data.</text>
</comment>
<sequence>MHTSRAVSYVPAAVTSPVQGSAIPAEPYTAISGKVAGRFRSFEDARAFMRTLGLKSKKEWEAWKSSGKRPCDIPSTPQTTYASSGWTSYGDFLGYAEGQGARGTFRTFEDARAHVRTLGLKSTKEWEAWKSSGARPHDIPAGPEMTYM</sequence>
<reference evidence="2" key="1">
    <citation type="submission" date="2020-10" db="EMBL/GenBank/DDBJ databases">
        <title>Unveiling of a novel bifunctional photoreceptor, Dualchrome1, isolated from a cosmopolitan green alga.</title>
        <authorList>
            <person name="Suzuki S."/>
            <person name="Kawachi M."/>
        </authorList>
    </citation>
    <scope>NUCLEOTIDE SEQUENCE</scope>
    <source>
        <strain evidence="2">NIES 2893</strain>
    </source>
</reference>
<proteinExistence type="predicted"/>